<dbReference type="STRING" id="9627.ENSVVUP00000035067"/>
<dbReference type="Proteomes" id="UP001652641">
    <property type="component" value="Chromosome 12"/>
</dbReference>
<dbReference type="PANTHER" id="PTHR16445">
    <property type="entry name" value="SIMILAR TO HYPOTHETICAL PROTEIN FLJ20010"/>
    <property type="match status" value="1"/>
</dbReference>
<reference evidence="3" key="2">
    <citation type="submission" date="2025-08" db="UniProtKB">
        <authorList>
            <consortium name="RefSeq"/>
        </authorList>
    </citation>
    <scope>IDENTIFICATION</scope>
    <source>
        <tissue evidence="3">Cell line</tissue>
    </source>
</reference>
<dbReference type="AlphaFoldDB" id="A0A3Q7TIJ8"/>
<protein>
    <submittedName>
        <fullName evidence="3">Uncharacterized protein C11orf71 homolog</fullName>
    </submittedName>
</protein>
<feature type="region of interest" description="Disordered" evidence="1">
    <location>
        <begin position="47"/>
        <end position="94"/>
    </location>
</feature>
<accession>A0A3Q7TIJ8</accession>
<dbReference type="PANTHER" id="PTHR16445:SF0">
    <property type="entry name" value="GENE 5617-RELATED"/>
    <property type="match status" value="1"/>
</dbReference>
<gene>
    <name evidence="3" type="primary">C12H11orf71</name>
</gene>
<proteinExistence type="predicted"/>
<dbReference type="RefSeq" id="XP_025854985.1">
    <property type="nucleotide sequence ID" value="XM_025999200.2"/>
</dbReference>
<reference key="1">
    <citation type="submission" date="2019-01" db="UniProtKB">
        <authorList>
            <consortium name="RefSeq"/>
        </authorList>
    </citation>
    <scope>IDENTIFICATION</scope>
</reference>
<keyword evidence="2" id="KW-1185">Reference proteome</keyword>
<dbReference type="Pfam" id="PF15747">
    <property type="entry name" value="DUF4687"/>
    <property type="match status" value="1"/>
</dbReference>
<dbReference type="OMA" id="LRWCSTC"/>
<organism evidence="2 3">
    <name type="scientific">Vulpes vulpes</name>
    <name type="common">Red fox</name>
    <dbReference type="NCBI Taxonomy" id="9627"/>
    <lineage>
        <taxon>Eukaryota</taxon>
        <taxon>Metazoa</taxon>
        <taxon>Chordata</taxon>
        <taxon>Craniata</taxon>
        <taxon>Vertebrata</taxon>
        <taxon>Euteleostomi</taxon>
        <taxon>Mammalia</taxon>
        <taxon>Eutheria</taxon>
        <taxon>Laurasiatheria</taxon>
        <taxon>Carnivora</taxon>
        <taxon>Caniformia</taxon>
        <taxon>Canidae</taxon>
        <taxon>Vulpes</taxon>
    </lineage>
</organism>
<evidence type="ECO:0000313" key="2">
    <source>
        <dbReference type="Proteomes" id="UP001652641"/>
    </source>
</evidence>
<dbReference type="CTD" id="105476468"/>
<evidence type="ECO:0000313" key="3">
    <source>
        <dbReference type="RefSeq" id="XP_025854985.1"/>
    </source>
</evidence>
<dbReference type="KEGG" id="vvp:112920379"/>
<sequence>MAVNFVSLSAGDQRSRVASRAPPGDLSPSAAALALVSGDGFLVAAPEARLPGPVPRQAGRPSVRPERPTRPIKGRDPDGRARSRRTRGAPYPIPAVKPDLLRTLLRRRLLAARLAA</sequence>
<evidence type="ECO:0000256" key="1">
    <source>
        <dbReference type="SAM" id="MobiDB-lite"/>
    </source>
</evidence>
<name>A0A3Q7TIJ8_VULVU</name>
<dbReference type="InterPro" id="IPR031487">
    <property type="entry name" value="DUF4687"/>
</dbReference>
<feature type="compositionally biased region" description="Basic and acidic residues" evidence="1">
    <location>
        <begin position="63"/>
        <end position="81"/>
    </location>
</feature>
<feature type="compositionally biased region" description="Polar residues" evidence="1">
    <location>
        <begin position="1"/>
        <end position="12"/>
    </location>
</feature>
<feature type="region of interest" description="Disordered" evidence="1">
    <location>
        <begin position="1"/>
        <end position="26"/>
    </location>
</feature>